<dbReference type="PROSITE" id="PS50082">
    <property type="entry name" value="WD_REPEATS_2"/>
    <property type="match status" value="2"/>
</dbReference>
<dbReference type="PANTHER" id="PTHR22846:SF2">
    <property type="entry name" value="F-BOX-LIKE_WD REPEAT-CONTAINING PROTEIN EBI"/>
    <property type="match status" value="1"/>
</dbReference>
<feature type="region of interest" description="Disordered" evidence="7">
    <location>
        <begin position="305"/>
        <end position="351"/>
    </location>
</feature>
<comment type="caution">
    <text evidence="8">The sequence shown here is derived from an EMBL/GenBank/DDBJ whole genome shotgun (WGS) entry which is preliminary data.</text>
</comment>
<dbReference type="GO" id="GO:0006357">
    <property type="term" value="P:regulation of transcription by RNA polymerase II"/>
    <property type="evidence" value="ECO:0007669"/>
    <property type="project" value="TreeGrafter"/>
</dbReference>
<dbReference type="InterPro" id="IPR019775">
    <property type="entry name" value="WD40_repeat_CS"/>
</dbReference>
<dbReference type="Gene3D" id="2.130.10.10">
    <property type="entry name" value="YVTN repeat-like/Quinoprotein amine dehydrogenase"/>
    <property type="match status" value="1"/>
</dbReference>
<keyword evidence="2 6" id="KW-0853">WD repeat</keyword>
<dbReference type="InterPro" id="IPR036322">
    <property type="entry name" value="WD40_repeat_dom_sf"/>
</dbReference>
<dbReference type="PROSITE" id="PS50294">
    <property type="entry name" value="WD_REPEATS_REGION"/>
    <property type="match status" value="1"/>
</dbReference>
<protein>
    <recommendedName>
        <fullName evidence="10">WD_REPEATS_REGION domain-containing protein</fullName>
    </recommendedName>
</protein>
<evidence type="ECO:0000313" key="8">
    <source>
        <dbReference type="EMBL" id="CAI5447669.1"/>
    </source>
</evidence>
<proteinExistence type="inferred from homology"/>
<dbReference type="InterPro" id="IPR045183">
    <property type="entry name" value="Ebi-like"/>
</dbReference>
<comment type="similarity">
    <text evidence="5">Belongs to the WD repeat EBI family.</text>
</comment>
<name>A0A9P1N2N0_9PELO</name>
<evidence type="ECO:0000256" key="1">
    <source>
        <dbReference type="ARBA" id="ARBA00004123"/>
    </source>
</evidence>
<dbReference type="AlphaFoldDB" id="A0A9P1N2N0"/>
<feature type="repeat" description="WD" evidence="6">
    <location>
        <begin position="105"/>
        <end position="147"/>
    </location>
</feature>
<evidence type="ECO:0000256" key="2">
    <source>
        <dbReference type="ARBA" id="ARBA00022574"/>
    </source>
</evidence>
<evidence type="ECO:0000256" key="5">
    <source>
        <dbReference type="ARBA" id="ARBA00025741"/>
    </source>
</evidence>
<evidence type="ECO:0000256" key="4">
    <source>
        <dbReference type="ARBA" id="ARBA00023242"/>
    </source>
</evidence>
<evidence type="ECO:0000256" key="7">
    <source>
        <dbReference type="SAM" id="MobiDB-lite"/>
    </source>
</evidence>
<evidence type="ECO:0008006" key="10">
    <source>
        <dbReference type="Google" id="ProtNLM"/>
    </source>
</evidence>
<comment type="subcellular location">
    <subcellularLocation>
        <location evidence="1">Nucleus</location>
    </subcellularLocation>
</comment>
<dbReference type="InterPro" id="IPR015943">
    <property type="entry name" value="WD40/YVTN_repeat-like_dom_sf"/>
</dbReference>
<keyword evidence="4" id="KW-0539">Nucleus</keyword>
<dbReference type="Proteomes" id="UP001152747">
    <property type="component" value="Unassembled WGS sequence"/>
</dbReference>
<dbReference type="EMBL" id="CANHGI010000004">
    <property type="protein sequence ID" value="CAI5447669.1"/>
    <property type="molecule type" value="Genomic_DNA"/>
</dbReference>
<organism evidence="8 9">
    <name type="scientific">Caenorhabditis angaria</name>
    <dbReference type="NCBI Taxonomy" id="860376"/>
    <lineage>
        <taxon>Eukaryota</taxon>
        <taxon>Metazoa</taxon>
        <taxon>Ecdysozoa</taxon>
        <taxon>Nematoda</taxon>
        <taxon>Chromadorea</taxon>
        <taxon>Rhabditida</taxon>
        <taxon>Rhabditina</taxon>
        <taxon>Rhabditomorpha</taxon>
        <taxon>Rhabditoidea</taxon>
        <taxon>Rhabditidae</taxon>
        <taxon>Peloderinae</taxon>
        <taxon>Caenorhabditis</taxon>
    </lineage>
</organism>
<keyword evidence="9" id="KW-1185">Reference proteome</keyword>
<feature type="compositionally biased region" description="Polar residues" evidence="7">
    <location>
        <begin position="310"/>
        <end position="330"/>
    </location>
</feature>
<gene>
    <name evidence="8" type="ORF">CAMP_LOCUS10306</name>
</gene>
<dbReference type="PROSITE" id="PS00678">
    <property type="entry name" value="WD_REPEATS_1"/>
    <property type="match status" value="1"/>
</dbReference>
<dbReference type="GO" id="GO:0000118">
    <property type="term" value="C:histone deacetylase complex"/>
    <property type="evidence" value="ECO:0007669"/>
    <property type="project" value="TreeGrafter"/>
</dbReference>
<dbReference type="SMART" id="SM00320">
    <property type="entry name" value="WD40"/>
    <property type="match status" value="4"/>
</dbReference>
<dbReference type="GO" id="GO:0003714">
    <property type="term" value="F:transcription corepressor activity"/>
    <property type="evidence" value="ECO:0007669"/>
    <property type="project" value="InterPro"/>
</dbReference>
<evidence type="ECO:0000313" key="9">
    <source>
        <dbReference type="Proteomes" id="UP001152747"/>
    </source>
</evidence>
<dbReference type="OrthoDB" id="5849151at2759"/>
<dbReference type="InterPro" id="IPR001680">
    <property type="entry name" value="WD40_rpt"/>
</dbReference>
<evidence type="ECO:0000256" key="3">
    <source>
        <dbReference type="ARBA" id="ARBA00022737"/>
    </source>
</evidence>
<dbReference type="PANTHER" id="PTHR22846">
    <property type="entry name" value="WD40 REPEAT PROTEIN"/>
    <property type="match status" value="1"/>
</dbReference>
<sequence>MSDVLMLLASKKYESTHSLMHTTEIVSIFSIFPNGKILSCDRDGKLVQWDCFGEDDTPEMIANGIKPPIFIPPGGKIMIGYCPTNPKEMKVWQLQEDGAPINRNKLSHNEEITCFATASKGGSLVATGSLDMSLKIWQADSGFLTQILVGHEDIVTCCCLSDDERIVISGARDHKMIVWNVITGENMCTILAAAPISAVALTGDGTVAFSSTEEGWVEAWSTDKGKRLSMFNTHRPIRNLITSFEANRLLVHLTGCAQLPILCLHNTPAAAQEATRRRSARAPSVSSITNEPAIGMSSASSINEVKKDMASSSSVTPLLGNGSQNQSKGRSTFDKLERSKSRTSMIEKDRPTTLTNVVAPVQKIQYV</sequence>
<keyword evidence="3" id="KW-0677">Repeat</keyword>
<reference evidence="8" key="1">
    <citation type="submission" date="2022-11" db="EMBL/GenBank/DDBJ databases">
        <authorList>
            <person name="Kikuchi T."/>
        </authorList>
    </citation>
    <scope>NUCLEOTIDE SEQUENCE</scope>
    <source>
        <strain evidence="8">PS1010</strain>
    </source>
</reference>
<feature type="compositionally biased region" description="Basic and acidic residues" evidence="7">
    <location>
        <begin position="331"/>
        <end position="351"/>
    </location>
</feature>
<feature type="repeat" description="WD" evidence="6">
    <location>
        <begin position="148"/>
        <end position="189"/>
    </location>
</feature>
<evidence type="ECO:0000256" key="6">
    <source>
        <dbReference type="PROSITE-ProRule" id="PRU00221"/>
    </source>
</evidence>
<accession>A0A9P1N2N0</accession>
<dbReference type="SUPFAM" id="SSF50978">
    <property type="entry name" value="WD40 repeat-like"/>
    <property type="match status" value="1"/>
</dbReference>
<dbReference type="Pfam" id="PF00400">
    <property type="entry name" value="WD40"/>
    <property type="match status" value="3"/>
</dbReference>